<evidence type="ECO:0000259" key="2">
    <source>
        <dbReference type="PROSITE" id="PS50887"/>
    </source>
</evidence>
<dbReference type="RefSeq" id="WP_015908570.1">
    <property type="nucleotide sequence ID" value="NZ_FUZJ01000001.1"/>
</dbReference>
<evidence type="ECO:0000313" key="3">
    <source>
        <dbReference type="EMBL" id="SMR92084.1"/>
    </source>
</evidence>
<dbReference type="InterPro" id="IPR035919">
    <property type="entry name" value="EAL_sf"/>
</dbReference>
<evidence type="ECO:0000313" key="4">
    <source>
        <dbReference type="Proteomes" id="UP000196803"/>
    </source>
</evidence>
<evidence type="ECO:0000259" key="1">
    <source>
        <dbReference type="PROSITE" id="PS50883"/>
    </source>
</evidence>
<dbReference type="PROSITE" id="PS50883">
    <property type="entry name" value="EAL"/>
    <property type="match status" value="1"/>
</dbReference>
<dbReference type="Gene3D" id="3.20.20.450">
    <property type="entry name" value="EAL domain"/>
    <property type="match status" value="1"/>
</dbReference>
<dbReference type="PANTHER" id="PTHR44757">
    <property type="entry name" value="DIGUANYLATE CYCLASE DGCP"/>
    <property type="match status" value="1"/>
</dbReference>
<name>A0ABY1S6J1_CALBS</name>
<proteinExistence type="predicted"/>
<feature type="domain" description="GGDEF" evidence="2">
    <location>
        <begin position="174"/>
        <end position="310"/>
    </location>
</feature>
<dbReference type="NCBIfam" id="TIGR00254">
    <property type="entry name" value="GGDEF"/>
    <property type="match status" value="1"/>
</dbReference>
<dbReference type="Proteomes" id="UP000196803">
    <property type="component" value="Unassembled WGS sequence"/>
</dbReference>
<sequence>MSESSNDFWVNNFKNIIEGNYERLVQLIKSERGFWLYDIEKKGVYISNGFEYISIQINGSINFIQDVMTESEFEHLKKLVRDSIEKGQNGFSGRIKLKDGRWIFVCATILYSEQEPLKIVGTFEDVTPHVSCDLRLSRYIELIAYYDEITGLPNRNFLNEVLREKIDKSKKDNSGFWVIFIEVSNFGYINELFGHSVGDEFLKAVTFEIKKFLPRDWTFCRFGGDEFVVLTSNIQRTSVAMVVENLIERFSRPWNVMGKWLYANINVGISGYPQDGEFADTLLKNAEIALTAAKKHGRDFGKSQYEFYKISMEEEILRRVEIESEISRGIQERQFFLVYQPKVSYDGRTVVGFESLLRWNSQKGILTPDKFIQIAEESGLVYDLNRLVLDIVCKDIKYIKQKTSKTIPVAVNLSGKEFAMYNMIGVLNERLKAHSLLPEDIEIEVTERVILNNVELTKQILNSLHEKGIKISIDDFGTGYSSFELLLQLPIYALKIDKKFINKIHLFGNEYIIVKNIIYMAKEMNLKTIAEGVENKEQYDILRELGCDQFQGYYFSKPVSIEEVVVSNNDN</sequence>
<protein>
    <submittedName>
        <fullName evidence="3">Diguanylate cyclase (GGDEF) domain-containing protein</fullName>
    </submittedName>
</protein>
<dbReference type="InterPro" id="IPR001633">
    <property type="entry name" value="EAL_dom"/>
</dbReference>
<feature type="domain" description="EAL" evidence="1">
    <location>
        <begin position="319"/>
        <end position="571"/>
    </location>
</feature>
<dbReference type="CDD" id="cd01949">
    <property type="entry name" value="GGDEF"/>
    <property type="match status" value="1"/>
</dbReference>
<dbReference type="Gene3D" id="3.30.70.270">
    <property type="match status" value="1"/>
</dbReference>
<organism evidence="3 4">
    <name type="scientific">Caldicellulosiruptor bescii</name>
    <name type="common">Anaerocellum thermophilum</name>
    <dbReference type="NCBI Taxonomy" id="31899"/>
    <lineage>
        <taxon>Bacteria</taxon>
        <taxon>Bacillati</taxon>
        <taxon>Bacillota</taxon>
        <taxon>Bacillota incertae sedis</taxon>
        <taxon>Caldicellulosiruptorales</taxon>
        <taxon>Caldicellulosiruptoraceae</taxon>
        <taxon>Caldicellulosiruptor</taxon>
    </lineage>
</organism>
<dbReference type="InterPro" id="IPR052155">
    <property type="entry name" value="Biofilm_reg_signaling"/>
</dbReference>
<dbReference type="CDD" id="cd01948">
    <property type="entry name" value="EAL"/>
    <property type="match status" value="1"/>
</dbReference>
<gene>
    <name evidence="3" type="ORF">SAMN05216240_0811</name>
</gene>
<accession>A0ABY1S6J1</accession>
<dbReference type="SMART" id="SM00052">
    <property type="entry name" value="EAL"/>
    <property type="match status" value="1"/>
</dbReference>
<dbReference type="Pfam" id="PF00990">
    <property type="entry name" value="GGDEF"/>
    <property type="match status" value="1"/>
</dbReference>
<dbReference type="Pfam" id="PF00563">
    <property type="entry name" value="EAL"/>
    <property type="match status" value="1"/>
</dbReference>
<dbReference type="GeneID" id="31773590"/>
<keyword evidence="4" id="KW-1185">Reference proteome</keyword>
<dbReference type="SUPFAM" id="SSF141868">
    <property type="entry name" value="EAL domain-like"/>
    <property type="match status" value="1"/>
</dbReference>
<dbReference type="Gene3D" id="3.30.450.20">
    <property type="entry name" value="PAS domain"/>
    <property type="match status" value="1"/>
</dbReference>
<dbReference type="InterPro" id="IPR000160">
    <property type="entry name" value="GGDEF_dom"/>
</dbReference>
<reference evidence="3 4" key="1">
    <citation type="submission" date="2017-05" db="EMBL/GenBank/DDBJ databases">
        <authorList>
            <person name="Varghese N."/>
            <person name="Submissions S."/>
        </authorList>
    </citation>
    <scope>NUCLEOTIDE SEQUENCE [LARGE SCALE GENOMIC DNA]</scope>
    <source>
        <strain evidence="3 4">MACB1020</strain>
    </source>
</reference>
<dbReference type="PROSITE" id="PS50887">
    <property type="entry name" value="GGDEF"/>
    <property type="match status" value="1"/>
</dbReference>
<dbReference type="InterPro" id="IPR043128">
    <property type="entry name" value="Rev_trsase/Diguanyl_cyclase"/>
</dbReference>
<dbReference type="SUPFAM" id="SSF55073">
    <property type="entry name" value="Nucleotide cyclase"/>
    <property type="match status" value="1"/>
</dbReference>
<dbReference type="InterPro" id="IPR029787">
    <property type="entry name" value="Nucleotide_cyclase"/>
</dbReference>
<comment type="caution">
    <text evidence="3">The sequence shown here is derived from an EMBL/GenBank/DDBJ whole genome shotgun (WGS) entry which is preliminary data.</text>
</comment>
<dbReference type="SMART" id="SM00267">
    <property type="entry name" value="GGDEF"/>
    <property type="match status" value="1"/>
</dbReference>
<dbReference type="EMBL" id="FXXC01000001">
    <property type="protein sequence ID" value="SMR92084.1"/>
    <property type="molecule type" value="Genomic_DNA"/>
</dbReference>
<dbReference type="PANTHER" id="PTHR44757:SF2">
    <property type="entry name" value="BIOFILM ARCHITECTURE MAINTENANCE PROTEIN MBAA"/>
    <property type="match status" value="1"/>
</dbReference>